<dbReference type="SUPFAM" id="SSF54637">
    <property type="entry name" value="Thioesterase/thiol ester dehydrase-isomerase"/>
    <property type="match status" value="1"/>
</dbReference>
<dbReference type="Gene3D" id="3.10.129.10">
    <property type="entry name" value="Hotdog Thioesterase"/>
    <property type="match status" value="1"/>
</dbReference>
<dbReference type="CDD" id="cd00586">
    <property type="entry name" value="4HBT"/>
    <property type="match status" value="1"/>
</dbReference>
<name>A0A9W8NJI1_9PEZI</name>
<evidence type="ECO:0008006" key="3">
    <source>
        <dbReference type="Google" id="ProtNLM"/>
    </source>
</evidence>
<accession>A0A9W8NJI1</accession>
<dbReference type="AlphaFoldDB" id="A0A9W8NJI1"/>
<proteinExistence type="predicted"/>
<dbReference type="InterPro" id="IPR029069">
    <property type="entry name" value="HotDog_dom_sf"/>
</dbReference>
<dbReference type="InterPro" id="IPR050563">
    <property type="entry name" value="4-hydroxybenzoyl-CoA_TE"/>
</dbReference>
<reference evidence="1" key="1">
    <citation type="submission" date="2022-07" db="EMBL/GenBank/DDBJ databases">
        <title>Genome Sequence of Xylaria arbuscula.</title>
        <authorList>
            <person name="Buettner E."/>
        </authorList>
    </citation>
    <scope>NUCLEOTIDE SEQUENCE</scope>
    <source>
        <strain evidence="1">VT107</strain>
    </source>
</reference>
<sequence length="318" mass="36102">MPPRTPLGATLRPRSVISAVHLRASLVVQSPFITKANFSATTSTREKSSAPPSPPTRWVSDVRARIGKCISFGCNPAQVQRAASIVETLAREWRILSAESEGFLAGGRAGLENQQVVWGEMDSFGHVNNANYIRYAESARVNWILHFAVQDPKHQEAWRDLMQPKRIGLIMKSITAEYKFPMTTPDTISAYHRLRTCPEETQHPSVKEMIQSSKASHDSNSGPSSTSLILDCIILSHRHRRIAARTFEDVAIYDYREAKKTVLPDFMLDVLRDTWRKQEERTTWARERIWGLLKEVEALEKETWDREEAVEDFGGAQK</sequence>
<dbReference type="PANTHER" id="PTHR31793:SF39">
    <property type="entry name" value="THIOESTERASE_THIOL ESTER DEHYDRASE-ISOMERASE"/>
    <property type="match status" value="1"/>
</dbReference>
<dbReference type="Pfam" id="PF13279">
    <property type="entry name" value="4HBT_2"/>
    <property type="match status" value="1"/>
</dbReference>
<dbReference type="PANTHER" id="PTHR31793">
    <property type="entry name" value="4-HYDROXYBENZOYL-COA THIOESTERASE FAMILY MEMBER"/>
    <property type="match status" value="1"/>
</dbReference>
<keyword evidence="2" id="KW-1185">Reference proteome</keyword>
<dbReference type="EMBL" id="JANPWZ010000276">
    <property type="protein sequence ID" value="KAJ3577994.1"/>
    <property type="molecule type" value="Genomic_DNA"/>
</dbReference>
<dbReference type="Proteomes" id="UP001148614">
    <property type="component" value="Unassembled WGS sequence"/>
</dbReference>
<organism evidence="1 2">
    <name type="scientific">Xylaria arbuscula</name>
    <dbReference type="NCBI Taxonomy" id="114810"/>
    <lineage>
        <taxon>Eukaryota</taxon>
        <taxon>Fungi</taxon>
        <taxon>Dikarya</taxon>
        <taxon>Ascomycota</taxon>
        <taxon>Pezizomycotina</taxon>
        <taxon>Sordariomycetes</taxon>
        <taxon>Xylariomycetidae</taxon>
        <taxon>Xylariales</taxon>
        <taxon>Xylariaceae</taxon>
        <taxon>Xylaria</taxon>
    </lineage>
</organism>
<gene>
    <name evidence="1" type="ORF">NPX13_g2572</name>
</gene>
<protein>
    <recommendedName>
        <fullName evidence="3">Thioesterase domain-containing protein</fullName>
    </recommendedName>
</protein>
<comment type="caution">
    <text evidence="1">The sequence shown here is derived from an EMBL/GenBank/DDBJ whole genome shotgun (WGS) entry which is preliminary data.</text>
</comment>
<dbReference type="VEuPathDB" id="FungiDB:F4678DRAFT_3076"/>
<dbReference type="GO" id="GO:0047617">
    <property type="term" value="F:fatty acyl-CoA hydrolase activity"/>
    <property type="evidence" value="ECO:0007669"/>
    <property type="project" value="TreeGrafter"/>
</dbReference>
<evidence type="ECO:0000313" key="1">
    <source>
        <dbReference type="EMBL" id="KAJ3577994.1"/>
    </source>
</evidence>
<evidence type="ECO:0000313" key="2">
    <source>
        <dbReference type="Proteomes" id="UP001148614"/>
    </source>
</evidence>